<dbReference type="InterPro" id="IPR003961">
    <property type="entry name" value="FN3_dom"/>
</dbReference>
<evidence type="ECO:0000313" key="4">
    <source>
        <dbReference type="Proteomes" id="UP000694388"/>
    </source>
</evidence>
<accession>A0A8C4NDQ9</accession>
<keyword evidence="4" id="KW-1185">Reference proteome</keyword>
<dbReference type="PANTHER" id="PTHR20859:SF84">
    <property type="entry name" value="INTERFERON ALPHA_BETA RECEPTOR 2"/>
    <property type="match status" value="1"/>
</dbReference>
<feature type="signal peptide" evidence="1">
    <location>
        <begin position="1"/>
        <end position="39"/>
    </location>
</feature>
<reference evidence="3" key="1">
    <citation type="submission" date="2025-08" db="UniProtKB">
        <authorList>
            <consortium name="Ensembl"/>
        </authorList>
    </citation>
    <scope>IDENTIFICATION</scope>
</reference>
<dbReference type="InterPro" id="IPR050650">
    <property type="entry name" value="Type-II_Cytokine-TF_Rcpt"/>
</dbReference>
<proteinExistence type="predicted"/>
<dbReference type="InterPro" id="IPR036116">
    <property type="entry name" value="FN3_sf"/>
</dbReference>
<dbReference type="Proteomes" id="UP000694388">
    <property type="component" value="Unplaced"/>
</dbReference>
<dbReference type="PANTHER" id="PTHR20859">
    <property type="entry name" value="INTERFERON/INTERLEUKIN RECEPTOR"/>
    <property type="match status" value="1"/>
</dbReference>
<feature type="chain" id="PRO_5034055597" description="Fibronectin type-III domain-containing protein" evidence="1">
    <location>
        <begin position="40"/>
        <end position="252"/>
    </location>
</feature>
<evidence type="ECO:0000313" key="3">
    <source>
        <dbReference type="Ensembl" id="ENSEBUP00000005072.1"/>
    </source>
</evidence>
<evidence type="ECO:0000259" key="2">
    <source>
        <dbReference type="PROSITE" id="PS50853"/>
    </source>
</evidence>
<dbReference type="InterPro" id="IPR013783">
    <property type="entry name" value="Ig-like_fold"/>
</dbReference>
<evidence type="ECO:0000256" key="1">
    <source>
        <dbReference type="SAM" id="SignalP"/>
    </source>
</evidence>
<protein>
    <recommendedName>
        <fullName evidence="2">Fibronectin type-III domain-containing protein</fullName>
    </recommendedName>
</protein>
<feature type="domain" description="Fibronectin type-III" evidence="2">
    <location>
        <begin position="44"/>
        <end position="140"/>
    </location>
</feature>
<dbReference type="SUPFAM" id="SSF49265">
    <property type="entry name" value="Fibronectin type III"/>
    <property type="match status" value="2"/>
</dbReference>
<dbReference type="Gene3D" id="2.60.40.10">
    <property type="entry name" value="Immunoglobulins"/>
    <property type="match status" value="1"/>
</dbReference>
<dbReference type="Pfam" id="PF01108">
    <property type="entry name" value="Tissue_fac"/>
    <property type="match status" value="1"/>
</dbReference>
<dbReference type="Ensembl" id="ENSEBUT00000005510.1">
    <property type="protein sequence ID" value="ENSEBUP00000005072.1"/>
    <property type="gene ID" value="ENSEBUG00000003499.1"/>
</dbReference>
<name>A0A8C4NDQ9_EPTBU</name>
<keyword evidence="1" id="KW-0732">Signal</keyword>
<dbReference type="CDD" id="cd00063">
    <property type="entry name" value="FN3"/>
    <property type="match status" value="1"/>
</dbReference>
<dbReference type="GO" id="GO:0005886">
    <property type="term" value="C:plasma membrane"/>
    <property type="evidence" value="ECO:0007669"/>
    <property type="project" value="TreeGrafter"/>
</dbReference>
<dbReference type="AlphaFoldDB" id="A0A8C4NDQ9"/>
<dbReference type="PROSITE" id="PS50853">
    <property type="entry name" value="FN3"/>
    <property type="match status" value="1"/>
</dbReference>
<dbReference type="GO" id="GO:0004896">
    <property type="term" value="F:cytokine receptor activity"/>
    <property type="evidence" value="ECO:0007669"/>
    <property type="project" value="TreeGrafter"/>
</dbReference>
<organism evidence="3 4">
    <name type="scientific">Eptatretus burgeri</name>
    <name type="common">Inshore hagfish</name>
    <dbReference type="NCBI Taxonomy" id="7764"/>
    <lineage>
        <taxon>Eukaryota</taxon>
        <taxon>Metazoa</taxon>
        <taxon>Chordata</taxon>
        <taxon>Craniata</taxon>
        <taxon>Vertebrata</taxon>
        <taxon>Cyclostomata</taxon>
        <taxon>Myxini</taxon>
        <taxon>Myxiniformes</taxon>
        <taxon>Myxinidae</taxon>
        <taxon>Eptatretinae</taxon>
        <taxon>Eptatretus</taxon>
    </lineage>
</organism>
<reference evidence="3" key="2">
    <citation type="submission" date="2025-09" db="UniProtKB">
        <authorList>
            <consortium name="Ensembl"/>
        </authorList>
    </citation>
    <scope>IDENTIFICATION</scope>
</reference>
<sequence length="252" mass="29151">MRLSCCWGRAIMVRMKWPGVPETLSHCLFFALLCSTVKGSCIHPEFNPQKVRFNSTNLWHYVTWEPPRQMGSNLTYTVEYLKSGDKWRRVSDCTNIVRTRCDLRLTDEECEYWARVQVVWVGYGCSSEWVYTDCFSPLSDTDLKVLQFNVTFSDGIFVTTIMDSPTPHTKDGVVMTVRYFFPDLEYKVTCQETGTDKMTSLVSKEMNETGMDTKRTVTLPVPELGREYCFNATPVLWLNRGKCSHSEQKCLK</sequence>